<accession>A0AA35G966</accession>
<dbReference type="SMART" id="SM00382">
    <property type="entry name" value="AAA"/>
    <property type="match status" value="1"/>
</dbReference>
<evidence type="ECO:0000256" key="3">
    <source>
        <dbReference type="ARBA" id="ARBA00022741"/>
    </source>
</evidence>
<dbReference type="NCBIfam" id="TIGR01189">
    <property type="entry name" value="ccmA"/>
    <property type="match status" value="1"/>
</dbReference>
<evidence type="ECO:0000313" key="7">
    <source>
        <dbReference type="EMBL" id="BDG61128.1"/>
    </source>
</evidence>
<keyword evidence="3" id="KW-0547">Nucleotide-binding</keyword>
<evidence type="ECO:0000313" key="8">
    <source>
        <dbReference type="Proteomes" id="UP001163687"/>
    </source>
</evidence>
<evidence type="ECO:0000256" key="1">
    <source>
        <dbReference type="ARBA" id="ARBA00005417"/>
    </source>
</evidence>
<dbReference type="CDD" id="cd03230">
    <property type="entry name" value="ABC_DR_subfamily_A"/>
    <property type="match status" value="1"/>
</dbReference>
<dbReference type="PANTHER" id="PTHR43335:SF11">
    <property type="entry name" value="ABC TRANSPORTER RELATED"/>
    <property type="match status" value="1"/>
</dbReference>
<dbReference type="KEGG" id="cmic:caldi_22180"/>
<dbReference type="Gene3D" id="3.40.50.300">
    <property type="entry name" value="P-loop containing nucleotide triphosphate hydrolases"/>
    <property type="match status" value="1"/>
</dbReference>
<dbReference type="SUPFAM" id="SSF52540">
    <property type="entry name" value="P-loop containing nucleoside triphosphate hydrolases"/>
    <property type="match status" value="1"/>
</dbReference>
<dbReference type="InterPro" id="IPR003439">
    <property type="entry name" value="ABC_transporter-like_ATP-bd"/>
</dbReference>
<dbReference type="AlphaFoldDB" id="A0AA35G966"/>
<dbReference type="GO" id="GO:0016887">
    <property type="term" value="F:ATP hydrolysis activity"/>
    <property type="evidence" value="ECO:0007669"/>
    <property type="project" value="InterPro"/>
</dbReference>
<evidence type="ECO:0000259" key="6">
    <source>
        <dbReference type="PROSITE" id="PS50893"/>
    </source>
</evidence>
<keyword evidence="2" id="KW-0813">Transport</keyword>
<dbReference type="Proteomes" id="UP001163687">
    <property type="component" value="Chromosome"/>
</dbReference>
<reference evidence="7" key="1">
    <citation type="submission" date="2022-03" db="EMBL/GenBank/DDBJ databases">
        <title>Complete genome sequence of Caldinitratiruptor microaerophilus.</title>
        <authorList>
            <person name="Mukaiyama R."/>
            <person name="Nishiyama T."/>
            <person name="Ueda K."/>
        </authorList>
    </citation>
    <scope>NUCLEOTIDE SEQUENCE</scope>
    <source>
        <strain evidence="7">JCM 16183</strain>
    </source>
</reference>
<keyword evidence="5" id="KW-0067">ATP-binding</keyword>
<dbReference type="GO" id="GO:0005524">
    <property type="term" value="F:ATP binding"/>
    <property type="evidence" value="ECO:0007669"/>
    <property type="project" value="UniProtKB-KW"/>
</dbReference>
<protein>
    <recommendedName>
        <fullName evidence="6">ABC transporter domain-containing protein</fullName>
    </recommendedName>
</protein>
<gene>
    <name evidence="7" type="ORF">caldi_22180</name>
</gene>
<keyword evidence="8" id="KW-1185">Reference proteome</keyword>
<proteinExistence type="inferred from homology"/>
<dbReference type="InterPro" id="IPR017871">
    <property type="entry name" value="ABC_transporter-like_CS"/>
</dbReference>
<feature type="domain" description="ABC transporter" evidence="6">
    <location>
        <begin position="2"/>
        <end position="222"/>
    </location>
</feature>
<dbReference type="InterPro" id="IPR027417">
    <property type="entry name" value="P-loop_NTPase"/>
</dbReference>
<dbReference type="EMBL" id="AP025628">
    <property type="protein sequence ID" value="BDG61128.1"/>
    <property type="molecule type" value="Genomic_DNA"/>
</dbReference>
<dbReference type="GO" id="GO:0017004">
    <property type="term" value="P:cytochrome complex assembly"/>
    <property type="evidence" value="ECO:0007669"/>
    <property type="project" value="UniProtKB-KW"/>
</dbReference>
<sequence>MIRAEGVWYRVGHQVVLAGVSLHVRPGEVVGLVGPNGAGKSTLIRILALLLRPEAGCVRIEGRDAREDGAELRRRLGVVLHESLLYTTLTVAENLEFYGRLYGLGRAQTLRRAAVLLERVGLQPHTHLQVARLSHGMRQRLTLARALLHDPPVLLLDEPFTGLDAEGAGVLRGLLREHRDRGGAALVVTHDPSELEGLACRWLTLREGRLAEGPAGWALRALAGEGSR</sequence>
<keyword evidence="4" id="KW-0201">Cytochrome c-type biogenesis</keyword>
<dbReference type="InterPro" id="IPR003593">
    <property type="entry name" value="AAA+_ATPase"/>
</dbReference>
<dbReference type="PROSITE" id="PS50893">
    <property type="entry name" value="ABC_TRANSPORTER_2"/>
    <property type="match status" value="1"/>
</dbReference>
<comment type="similarity">
    <text evidence="1">Belongs to the ABC transporter superfamily.</text>
</comment>
<evidence type="ECO:0000256" key="5">
    <source>
        <dbReference type="ARBA" id="ARBA00022840"/>
    </source>
</evidence>
<dbReference type="PANTHER" id="PTHR43335">
    <property type="entry name" value="ABC TRANSPORTER, ATP-BINDING PROTEIN"/>
    <property type="match status" value="1"/>
</dbReference>
<evidence type="ECO:0000256" key="2">
    <source>
        <dbReference type="ARBA" id="ARBA00022448"/>
    </source>
</evidence>
<dbReference type="Pfam" id="PF00005">
    <property type="entry name" value="ABC_tran"/>
    <property type="match status" value="1"/>
</dbReference>
<dbReference type="PROSITE" id="PS00211">
    <property type="entry name" value="ABC_TRANSPORTER_1"/>
    <property type="match status" value="1"/>
</dbReference>
<evidence type="ECO:0000256" key="4">
    <source>
        <dbReference type="ARBA" id="ARBA00022748"/>
    </source>
</evidence>
<dbReference type="GO" id="GO:0022857">
    <property type="term" value="F:transmembrane transporter activity"/>
    <property type="evidence" value="ECO:0007669"/>
    <property type="project" value="InterPro"/>
</dbReference>
<dbReference type="RefSeq" id="WP_264841805.1">
    <property type="nucleotide sequence ID" value="NZ_AP025628.1"/>
</dbReference>
<organism evidence="7 8">
    <name type="scientific">Caldinitratiruptor microaerophilus</name>
    <dbReference type="NCBI Taxonomy" id="671077"/>
    <lineage>
        <taxon>Bacteria</taxon>
        <taxon>Bacillati</taxon>
        <taxon>Bacillota</taxon>
        <taxon>Clostridia</taxon>
        <taxon>Eubacteriales</taxon>
        <taxon>Symbiobacteriaceae</taxon>
        <taxon>Caldinitratiruptor</taxon>
    </lineage>
</organism>
<name>A0AA35G966_9FIRM</name>
<dbReference type="InterPro" id="IPR005895">
    <property type="entry name" value="ABC_transptr_haem_export_CcmA"/>
</dbReference>